<evidence type="ECO:0000256" key="3">
    <source>
        <dbReference type="ARBA" id="ARBA00008621"/>
    </source>
</evidence>
<comment type="subunit">
    <text evidence="4">Homotrimer.</text>
</comment>
<feature type="binding site" evidence="13">
    <location>
        <position position="106"/>
    </location>
    <ligand>
        <name>Mg(2+)</name>
        <dbReference type="ChEBI" id="CHEBI:18420"/>
    </ligand>
</feature>
<sequence length="209" mass="22056">MSDIVAKYQSVPTTCISDTMQGLHNMDSSIKPLKEEYHLAGRAFTVKMPVGDNLAVLKAIREAQPGDVLVIDAKGDTYRAIAGDFIVGLAKTLGIQGIVVDGVIRDIVGIKQLDFPVFCKGTTVAASGKAGWGELNVPISCGGTSVQPGDIIVGDADGVVVIPQAQEEEILQQALDKLMKDQEREASVSGNPEAVRAYLDKFLASSAGK</sequence>
<dbReference type="GO" id="GO:0008948">
    <property type="term" value="F:oxaloacetate decarboxylase activity"/>
    <property type="evidence" value="ECO:0007669"/>
    <property type="project" value="UniProtKB-EC"/>
</dbReference>
<evidence type="ECO:0000256" key="10">
    <source>
        <dbReference type="ARBA" id="ARBA00030169"/>
    </source>
</evidence>
<evidence type="ECO:0000256" key="6">
    <source>
        <dbReference type="ARBA" id="ARBA00012947"/>
    </source>
</evidence>
<evidence type="ECO:0000256" key="11">
    <source>
        <dbReference type="ARBA" id="ARBA00032305"/>
    </source>
</evidence>
<evidence type="ECO:0000256" key="4">
    <source>
        <dbReference type="ARBA" id="ARBA00011233"/>
    </source>
</evidence>
<dbReference type="InterPro" id="IPR005493">
    <property type="entry name" value="RraA/RraA-like"/>
</dbReference>
<keyword evidence="13" id="KW-0479">Metal-binding</keyword>
<comment type="catalytic activity">
    <reaction evidence="1">
        <text>4-hydroxy-4-methyl-2-oxoglutarate = 2 pyruvate</text>
        <dbReference type="Rhea" id="RHEA:22748"/>
        <dbReference type="ChEBI" id="CHEBI:15361"/>
        <dbReference type="ChEBI" id="CHEBI:58276"/>
        <dbReference type="EC" id="4.1.3.17"/>
    </reaction>
</comment>
<evidence type="ECO:0000313" key="15">
    <source>
        <dbReference type="Proteomes" id="UP000198915"/>
    </source>
</evidence>
<feature type="binding site" evidence="13">
    <location>
        <begin position="83"/>
        <end position="86"/>
    </location>
    <ligand>
        <name>substrate</name>
    </ligand>
</feature>
<dbReference type="InterPro" id="IPR036704">
    <property type="entry name" value="RraA/RraA-like_sf"/>
</dbReference>
<evidence type="ECO:0000256" key="8">
    <source>
        <dbReference type="ARBA" id="ARBA00025046"/>
    </source>
</evidence>
<dbReference type="EC" id="4.1.3.17" evidence="5"/>
<dbReference type="Pfam" id="PF03737">
    <property type="entry name" value="RraA-like"/>
    <property type="match status" value="1"/>
</dbReference>
<dbReference type="AlphaFoldDB" id="A0A1I4DKZ0"/>
<dbReference type="EC" id="4.1.1.112" evidence="6"/>
<comment type="similarity">
    <text evidence="3">Belongs to the class II aldolase/RraA-like family.</text>
</comment>
<dbReference type="PANTHER" id="PTHR33254">
    <property type="entry name" value="4-HYDROXY-4-METHYL-2-OXOGLUTARATE ALDOLASE 3-RELATED"/>
    <property type="match status" value="1"/>
</dbReference>
<keyword evidence="15" id="KW-1185">Reference proteome</keyword>
<evidence type="ECO:0000256" key="9">
    <source>
        <dbReference type="ARBA" id="ARBA00029596"/>
    </source>
</evidence>
<accession>A0A1I4DKZ0</accession>
<comment type="catalytic activity">
    <reaction evidence="12">
        <text>oxaloacetate + H(+) = pyruvate + CO2</text>
        <dbReference type="Rhea" id="RHEA:15641"/>
        <dbReference type="ChEBI" id="CHEBI:15361"/>
        <dbReference type="ChEBI" id="CHEBI:15378"/>
        <dbReference type="ChEBI" id="CHEBI:16452"/>
        <dbReference type="ChEBI" id="CHEBI:16526"/>
        <dbReference type="EC" id="4.1.1.112"/>
    </reaction>
</comment>
<evidence type="ECO:0000256" key="13">
    <source>
        <dbReference type="PIRSR" id="PIRSR605493-1"/>
    </source>
</evidence>
<dbReference type="STRING" id="1884381.SAMN05518846_1257"/>
<feature type="binding site" evidence="13">
    <location>
        <position position="105"/>
    </location>
    <ligand>
        <name>substrate</name>
    </ligand>
</feature>
<name>A0A1I4DKZ0_9BACL</name>
<dbReference type="GO" id="GO:0047443">
    <property type="term" value="F:4-hydroxy-4-methyl-2-oxoglutarate aldolase activity"/>
    <property type="evidence" value="ECO:0007669"/>
    <property type="project" value="UniProtKB-EC"/>
</dbReference>
<dbReference type="RefSeq" id="WP_092276719.1">
    <property type="nucleotide sequence ID" value="NZ_FORT01000025.1"/>
</dbReference>
<comment type="cofactor">
    <cofactor evidence="2">
        <name>a divalent metal cation</name>
        <dbReference type="ChEBI" id="CHEBI:60240"/>
    </cofactor>
</comment>
<keyword evidence="13" id="KW-0460">Magnesium</keyword>
<comment type="function">
    <text evidence="8">Catalyzes the aldol cleavage of 4-hydroxy-4-methyl-2-oxoglutarate (HMG) into 2 molecules of pyruvate. Also contains a secondary oxaloacetate (OAA) decarboxylase activity due to the common pyruvate enolate transition state formed following C-C bond cleavage in the retro-aldol and decarboxylation reactions.</text>
</comment>
<evidence type="ECO:0000256" key="2">
    <source>
        <dbReference type="ARBA" id="ARBA00001968"/>
    </source>
</evidence>
<reference evidence="15" key="1">
    <citation type="submission" date="2016-10" db="EMBL/GenBank/DDBJ databases">
        <authorList>
            <person name="Varghese N."/>
            <person name="Submissions S."/>
        </authorList>
    </citation>
    <scope>NUCLEOTIDE SEQUENCE [LARGE SCALE GENOMIC DNA]</scope>
    <source>
        <strain evidence="15">OK042</strain>
    </source>
</reference>
<gene>
    <name evidence="14" type="ORF">SAMN05518846_1257</name>
</gene>
<evidence type="ECO:0000313" key="14">
    <source>
        <dbReference type="EMBL" id="SFK94254.1"/>
    </source>
</evidence>
<dbReference type="Proteomes" id="UP000198915">
    <property type="component" value="Unassembled WGS sequence"/>
</dbReference>
<evidence type="ECO:0000256" key="7">
    <source>
        <dbReference type="ARBA" id="ARBA00016549"/>
    </source>
</evidence>
<dbReference type="GO" id="GO:0046872">
    <property type="term" value="F:metal ion binding"/>
    <property type="evidence" value="ECO:0007669"/>
    <property type="project" value="UniProtKB-KW"/>
</dbReference>
<protein>
    <recommendedName>
        <fullName evidence="7">Putative 4-hydroxy-4-methyl-2-oxoglutarate aldolase</fullName>
        <ecNumber evidence="6">4.1.1.112</ecNumber>
        <ecNumber evidence="5">4.1.3.17</ecNumber>
    </recommendedName>
    <alternativeName>
        <fullName evidence="11">Oxaloacetate decarboxylase</fullName>
    </alternativeName>
    <alternativeName>
        <fullName evidence="9">Regulator of ribonuclease activity homolog</fullName>
    </alternativeName>
    <alternativeName>
        <fullName evidence="10">RraA-like protein</fullName>
    </alternativeName>
</protein>
<evidence type="ECO:0000256" key="5">
    <source>
        <dbReference type="ARBA" id="ARBA00012213"/>
    </source>
</evidence>
<organism evidence="14 15">
    <name type="scientific">Brevibacillus centrosporus</name>
    <dbReference type="NCBI Taxonomy" id="54910"/>
    <lineage>
        <taxon>Bacteria</taxon>
        <taxon>Bacillati</taxon>
        <taxon>Bacillota</taxon>
        <taxon>Bacilli</taxon>
        <taxon>Bacillales</taxon>
        <taxon>Paenibacillaceae</taxon>
        <taxon>Brevibacillus</taxon>
    </lineage>
</organism>
<evidence type="ECO:0000256" key="12">
    <source>
        <dbReference type="ARBA" id="ARBA00047973"/>
    </source>
</evidence>
<dbReference type="Gene3D" id="3.50.30.40">
    <property type="entry name" value="Ribonuclease E inhibitor RraA/RraA-like"/>
    <property type="match status" value="1"/>
</dbReference>
<dbReference type="EMBL" id="FORT01000025">
    <property type="protein sequence ID" value="SFK94254.1"/>
    <property type="molecule type" value="Genomic_DNA"/>
</dbReference>
<evidence type="ECO:0000256" key="1">
    <source>
        <dbReference type="ARBA" id="ARBA00001342"/>
    </source>
</evidence>
<dbReference type="PANTHER" id="PTHR33254:SF4">
    <property type="entry name" value="4-HYDROXY-4-METHYL-2-OXOGLUTARATE ALDOLASE 3-RELATED"/>
    <property type="match status" value="1"/>
</dbReference>
<dbReference type="CDD" id="cd16841">
    <property type="entry name" value="RraA_family"/>
    <property type="match status" value="1"/>
</dbReference>
<comment type="cofactor">
    <cofactor evidence="13">
        <name>Mg(2+)</name>
        <dbReference type="ChEBI" id="CHEBI:18420"/>
    </cofactor>
</comment>
<dbReference type="SUPFAM" id="SSF89562">
    <property type="entry name" value="RraA-like"/>
    <property type="match status" value="1"/>
</dbReference>
<proteinExistence type="inferred from homology"/>